<sequence length="76" mass="8669">MEKNWIFRLHDTALAVLATMGVISLESCLWLLMTGVDPLKLGLGIPIYLGVTLFSCGSMWSLVRYGDPFWREYQED</sequence>
<dbReference type="KEGG" id="kpul:GXN76_01745"/>
<gene>
    <name evidence="2" type="ORF">GXN76_01745</name>
</gene>
<protein>
    <submittedName>
        <fullName evidence="2">Uncharacterized protein</fullName>
    </submittedName>
</protein>
<keyword evidence="1" id="KW-0472">Membrane</keyword>
<evidence type="ECO:0000256" key="1">
    <source>
        <dbReference type="SAM" id="Phobius"/>
    </source>
</evidence>
<evidence type="ECO:0000313" key="2">
    <source>
        <dbReference type="EMBL" id="QKG83314.1"/>
    </source>
</evidence>
<reference evidence="2 3" key="1">
    <citation type="submission" date="2020-01" db="EMBL/GenBank/DDBJ databases">
        <authorList>
            <person name="Gulvik C.A."/>
            <person name="Batra D.G."/>
        </authorList>
    </citation>
    <scope>NUCLEOTIDE SEQUENCE [LARGE SCALE GENOMIC DNA]</scope>
    <source>
        <strain evidence="2 3">W9323</strain>
    </source>
</reference>
<proteinExistence type="predicted"/>
<feature type="transmembrane region" description="Helical" evidence="1">
    <location>
        <begin position="45"/>
        <end position="63"/>
    </location>
</feature>
<dbReference type="RefSeq" id="WP_173219826.1">
    <property type="nucleotide sequence ID" value="NZ_CP048104.1"/>
</dbReference>
<feature type="transmembrane region" description="Helical" evidence="1">
    <location>
        <begin position="12"/>
        <end position="33"/>
    </location>
</feature>
<accession>A0A7D4CDC0</accession>
<organism evidence="2 3">
    <name type="scientific">Kroppenstedtia pulmonis</name>
    <dbReference type="NCBI Taxonomy" id="1380685"/>
    <lineage>
        <taxon>Bacteria</taxon>
        <taxon>Bacillati</taxon>
        <taxon>Bacillota</taxon>
        <taxon>Bacilli</taxon>
        <taxon>Bacillales</taxon>
        <taxon>Thermoactinomycetaceae</taxon>
        <taxon>Kroppenstedtia</taxon>
    </lineage>
</organism>
<keyword evidence="1" id="KW-0812">Transmembrane</keyword>
<evidence type="ECO:0000313" key="3">
    <source>
        <dbReference type="Proteomes" id="UP000503088"/>
    </source>
</evidence>
<dbReference type="EMBL" id="CP048104">
    <property type="protein sequence ID" value="QKG83314.1"/>
    <property type="molecule type" value="Genomic_DNA"/>
</dbReference>
<keyword evidence="3" id="KW-1185">Reference proteome</keyword>
<keyword evidence="1" id="KW-1133">Transmembrane helix</keyword>
<name>A0A7D4CDC0_9BACL</name>
<dbReference type="Proteomes" id="UP000503088">
    <property type="component" value="Chromosome"/>
</dbReference>
<dbReference type="AlphaFoldDB" id="A0A7D4CDC0"/>